<dbReference type="InParanoid" id="A0A167M183"/>
<dbReference type="GO" id="GO:0033290">
    <property type="term" value="C:eukaryotic 48S preinitiation complex"/>
    <property type="evidence" value="ECO:0007669"/>
    <property type="project" value="UniProtKB-UniRule"/>
</dbReference>
<keyword evidence="1 4" id="KW-0963">Cytoplasm</keyword>
<reference evidence="7" key="1">
    <citation type="submission" date="2015-06" db="EMBL/GenBank/DDBJ databases">
        <title>Expansion of signal transduction pathways in fungi by whole-genome duplication.</title>
        <authorList>
            <consortium name="DOE Joint Genome Institute"/>
            <person name="Corrochano L.M."/>
            <person name="Kuo A."/>
            <person name="Marcet-Houben M."/>
            <person name="Polaino S."/>
            <person name="Salamov A."/>
            <person name="Villalobos J.M."/>
            <person name="Alvarez M.I."/>
            <person name="Avalos J."/>
            <person name="Benito E.P."/>
            <person name="Benoit I."/>
            <person name="Burger G."/>
            <person name="Camino L.P."/>
            <person name="Canovas D."/>
            <person name="Cerda-Olmedo E."/>
            <person name="Cheng J.-F."/>
            <person name="Dominguez A."/>
            <person name="Elias M."/>
            <person name="Eslava A.P."/>
            <person name="Glaser F."/>
            <person name="Grimwood J."/>
            <person name="Gutierrez G."/>
            <person name="Heitman J."/>
            <person name="Henrissat B."/>
            <person name="Iturriaga E.A."/>
            <person name="Lang B.F."/>
            <person name="Lavin J.L."/>
            <person name="Lee S."/>
            <person name="Li W."/>
            <person name="Lindquist E."/>
            <person name="Lopez-Garcia S."/>
            <person name="Luque E.M."/>
            <person name="Marcos A.T."/>
            <person name="Martin J."/>
            <person name="McCluskey K."/>
            <person name="Medina H.R."/>
            <person name="Miralles-Duran A."/>
            <person name="Miyazaki A."/>
            <person name="Munoz-Torres E."/>
            <person name="Oguiza J.A."/>
            <person name="Ohm R."/>
            <person name="Olmedo M."/>
            <person name="Orejas M."/>
            <person name="Ortiz-Castellanos L."/>
            <person name="Pisabarro A.G."/>
            <person name="Rodriguez-Romero J."/>
            <person name="Ruiz-Herrera J."/>
            <person name="Ruiz-Vazquez R."/>
            <person name="Sanz C."/>
            <person name="Schackwitz W."/>
            <person name="Schmutz J."/>
            <person name="Shahriari M."/>
            <person name="Shelest E."/>
            <person name="Silva-Franco F."/>
            <person name="Soanes D."/>
            <person name="Syed K."/>
            <person name="Tagua V.G."/>
            <person name="Talbot N.J."/>
            <person name="Thon M."/>
            <person name="De vries R.P."/>
            <person name="Wiebenga A."/>
            <person name="Yadav J.S."/>
            <person name="Braun E.L."/>
            <person name="Baker S."/>
            <person name="Garre V."/>
            <person name="Horwitz B."/>
            <person name="Torres-Martinez S."/>
            <person name="Idnurm A."/>
            <person name="Herrera-Estrella A."/>
            <person name="Gabaldon T."/>
            <person name="Grigoriev I.V."/>
        </authorList>
    </citation>
    <scope>NUCLEOTIDE SEQUENCE [LARGE SCALE GENOMIC DNA]</scope>
    <source>
        <strain evidence="7">NRRL 1555(-)</strain>
    </source>
</reference>
<dbReference type="GO" id="GO:0003723">
    <property type="term" value="F:RNA binding"/>
    <property type="evidence" value="ECO:0007669"/>
    <property type="project" value="UniProtKB-UniRule"/>
</dbReference>
<name>A0A167M183_PHYB8</name>
<dbReference type="InterPro" id="IPR036388">
    <property type="entry name" value="WH-like_DNA-bd_sf"/>
</dbReference>
<evidence type="ECO:0000256" key="4">
    <source>
        <dbReference type="HAMAP-Rule" id="MF_03010"/>
    </source>
</evidence>
<gene>
    <name evidence="6" type="ORF">PHYBLDRAFT_177782</name>
</gene>
<dbReference type="InterPro" id="IPR016024">
    <property type="entry name" value="ARM-type_fold"/>
</dbReference>
<dbReference type="GO" id="GO:0001732">
    <property type="term" value="P:formation of cytoplasmic translation initiation complex"/>
    <property type="evidence" value="ECO:0007669"/>
    <property type="project" value="UniProtKB-UniRule"/>
</dbReference>
<organism evidence="6 7">
    <name type="scientific">Phycomyces blakesleeanus (strain ATCC 8743b / DSM 1359 / FGSC 10004 / NBRC 33097 / NRRL 1555)</name>
    <dbReference type="NCBI Taxonomy" id="763407"/>
    <lineage>
        <taxon>Eukaryota</taxon>
        <taxon>Fungi</taxon>
        <taxon>Fungi incertae sedis</taxon>
        <taxon>Mucoromycota</taxon>
        <taxon>Mucoromycotina</taxon>
        <taxon>Mucoromycetes</taxon>
        <taxon>Mucorales</taxon>
        <taxon>Phycomycetaceae</taxon>
        <taxon>Phycomyces</taxon>
    </lineage>
</organism>
<dbReference type="InterPro" id="IPR033464">
    <property type="entry name" value="CSN8_PSD8_EIF3K"/>
</dbReference>
<dbReference type="HAMAP" id="MF_03010">
    <property type="entry name" value="eIF3k"/>
    <property type="match status" value="1"/>
</dbReference>
<comment type="subcellular location">
    <subcellularLocation>
        <location evidence="4">Cytoplasm</location>
    </subcellularLocation>
</comment>
<dbReference type="InterPro" id="IPR009374">
    <property type="entry name" value="eIF3k"/>
</dbReference>
<evidence type="ECO:0000256" key="1">
    <source>
        <dbReference type="ARBA" id="ARBA00022490"/>
    </source>
</evidence>
<protein>
    <recommendedName>
        <fullName evidence="4">Eukaryotic translation initiation factor 3 subunit K</fullName>
        <shortName evidence="4">eIF3k</shortName>
    </recommendedName>
    <alternativeName>
        <fullName evidence="4">eIF-3 p25</fullName>
    </alternativeName>
</protein>
<evidence type="ECO:0000256" key="2">
    <source>
        <dbReference type="ARBA" id="ARBA00022540"/>
    </source>
</evidence>
<dbReference type="AlphaFoldDB" id="A0A167M183"/>
<dbReference type="PROSITE" id="PS50250">
    <property type="entry name" value="PCI"/>
    <property type="match status" value="1"/>
</dbReference>
<dbReference type="GeneID" id="28998833"/>
<evidence type="ECO:0000256" key="3">
    <source>
        <dbReference type="ARBA" id="ARBA00022917"/>
    </source>
</evidence>
<comment type="function">
    <text evidence="4">Component of the eukaryotic translation initiation factor 3 (eIF-3) complex, which is involved in protein synthesis of a specialized repertoire of mRNAs and, together with other initiation factors, stimulates binding of mRNA and methionyl-tRNAi to the 40S ribosome. The eIF-3 complex specifically targets and initiates translation of a subset of mRNAs involved in cell proliferation.</text>
</comment>
<dbReference type="STRING" id="763407.A0A167M183"/>
<dbReference type="InterPro" id="IPR000717">
    <property type="entry name" value="PCI_dom"/>
</dbReference>
<dbReference type="InterPro" id="IPR016020">
    <property type="entry name" value="Transl_init_fac_sub12_N_euk"/>
</dbReference>
<dbReference type="GO" id="GO:0006446">
    <property type="term" value="P:regulation of translational initiation"/>
    <property type="evidence" value="ECO:0007669"/>
    <property type="project" value="InterPro"/>
</dbReference>
<dbReference type="Gene3D" id="1.25.40.250">
    <property type="entry name" value="ARM repeat, domain 1"/>
    <property type="match status" value="1"/>
</dbReference>
<keyword evidence="7" id="KW-1185">Reference proteome</keyword>
<comment type="subunit">
    <text evidence="4">Component of the eukaryotic translation initiation factor 3 (eIF-3) complex.</text>
</comment>
<dbReference type="GO" id="GO:0043022">
    <property type="term" value="F:ribosome binding"/>
    <property type="evidence" value="ECO:0007669"/>
    <property type="project" value="InterPro"/>
</dbReference>
<keyword evidence="3 4" id="KW-0648">Protein biosynthesis</keyword>
<dbReference type="Gene3D" id="1.10.10.10">
    <property type="entry name" value="Winged helix-like DNA-binding domain superfamily/Winged helix DNA-binding domain"/>
    <property type="match status" value="1"/>
</dbReference>
<evidence type="ECO:0000313" key="6">
    <source>
        <dbReference type="EMBL" id="OAD71506.1"/>
    </source>
</evidence>
<accession>A0A167M183</accession>
<evidence type="ECO:0000313" key="7">
    <source>
        <dbReference type="Proteomes" id="UP000077315"/>
    </source>
</evidence>
<keyword evidence="2 4" id="KW-0396">Initiation factor</keyword>
<dbReference type="PANTHER" id="PTHR13022">
    <property type="entry name" value="EUKARYOTIC TRANSLATION INITIATION FACTOR 3 SUBUNIT 11"/>
    <property type="match status" value="1"/>
</dbReference>
<proteinExistence type="inferred from homology"/>
<comment type="similarity">
    <text evidence="4">Belongs to the eIF-3 subunit K family.</text>
</comment>
<dbReference type="EMBL" id="KV440985">
    <property type="protein sequence ID" value="OAD71506.1"/>
    <property type="molecule type" value="Genomic_DNA"/>
</dbReference>
<evidence type="ECO:0000259" key="5">
    <source>
        <dbReference type="PROSITE" id="PS50250"/>
    </source>
</evidence>
<dbReference type="SUPFAM" id="SSF48371">
    <property type="entry name" value="ARM repeat"/>
    <property type="match status" value="1"/>
</dbReference>
<dbReference type="Proteomes" id="UP000077315">
    <property type="component" value="Unassembled WGS sequence"/>
</dbReference>
<dbReference type="FunFam" id="1.25.40.250:FF:000001">
    <property type="entry name" value="Eukaryotic translation initiation factor 3 subunit K"/>
    <property type="match status" value="1"/>
</dbReference>
<dbReference type="GO" id="GO:0005852">
    <property type="term" value="C:eukaryotic translation initiation factor 3 complex"/>
    <property type="evidence" value="ECO:0007669"/>
    <property type="project" value="UniProtKB-UniRule"/>
</dbReference>
<dbReference type="OrthoDB" id="337745at2759"/>
<dbReference type="PANTHER" id="PTHR13022:SF0">
    <property type="entry name" value="EUKARYOTIC TRANSLATION INITIATION FACTOR 3 SUBUNIT K"/>
    <property type="match status" value="1"/>
</dbReference>
<dbReference type="Pfam" id="PF10075">
    <property type="entry name" value="CSN8_PSD8_EIF3K"/>
    <property type="match status" value="1"/>
</dbReference>
<dbReference type="RefSeq" id="XP_018289546.1">
    <property type="nucleotide sequence ID" value="XM_018437927.1"/>
</dbReference>
<dbReference type="SUPFAM" id="SSF46785">
    <property type="entry name" value="Winged helix' DNA-binding domain"/>
    <property type="match status" value="1"/>
</dbReference>
<sequence length="222" mass="24936">MPATTIAHRPQTIQSLIDGVERYNPENVNVLEEYLATQCKNGDYDLMANLAILKLYQFNPNLASTNVIINILAKALTAVPAPDFNLCLYLLSEQATLPAVEKLTTLQQLLEQSRYAKFWETYNNEEYKSLTAAVVGFEAAIRQVIARVVAMSHQVISTSVLSSYLALSGDELTKFCNEQQWQKKDDVVQIPINEDNEAKAVVVIENIKFEQLTKVIGYSNEM</sequence>
<feature type="domain" description="PCI" evidence="5">
    <location>
        <begin position="44"/>
        <end position="206"/>
    </location>
</feature>
<dbReference type="GO" id="GO:0016282">
    <property type="term" value="C:eukaryotic 43S preinitiation complex"/>
    <property type="evidence" value="ECO:0007669"/>
    <property type="project" value="UniProtKB-UniRule"/>
</dbReference>
<dbReference type="InterPro" id="IPR036390">
    <property type="entry name" value="WH_DNA-bd_sf"/>
</dbReference>
<dbReference type="VEuPathDB" id="FungiDB:PHYBLDRAFT_177782"/>
<dbReference type="GO" id="GO:0003743">
    <property type="term" value="F:translation initiation factor activity"/>
    <property type="evidence" value="ECO:0007669"/>
    <property type="project" value="UniProtKB-UniRule"/>
</dbReference>